<keyword evidence="1" id="KW-0449">Lipoprotein</keyword>
<evidence type="ECO:0000313" key="1">
    <source>
        <dbReference type="EMBL" id="ABM93648.1"/>
    </source>
</evidence>
<proteinExistence type="predicted"/>
<sequence>MTCIMTRSIGRLALRAYNASMTIGRRLRALTLWIACCAILLGGLAPTLSHAFAADVPEGWVEICSVTGSKLVRVDAGDTLGPDAADPSDPGESRAHALEHCPYCSTHTTVPGLPPAAPADLVLDAREHHVPALFLAAPRTLFAWAIAQSRAPPLKT</sequence>
<dbReference type="HOGENOM" id="CLU_123889_1_0_4"/>
<protein>
    <submittedName>
        <fullName evidence="1">Putative lipoprotein</fullName>
    </submittedName>
</protein>
<reference evidence="1 2" key="1">
    <citation type="journal article" date="2007" name="J. Bacteriol.">
        <title>Whole-genome analysis of the methyl tert-butyl ether-degrading beta-proteobacterium Methylibium petroleiphilum PM1.</title>
        <authorList>
            <person name="Kane S.R."/>
            <person name="Chakicherla A.Y."/>
            <person name="Chain P.S.G."/>
            <person name="Schmidt R."/>
            <person name="Shin M.W."/>
            <person name="Legler T.C."/>
            <person name="Scow K.M."/>
            <person name="Larimer F.W."/>
            <person name="Lucas S.M."/>
            <person name="Richardson P.M."/>
            <person name="Hristova K.R."/>
        </authorList>
    </citation>
    <scope>NUCLEOTIDE SEQUENCE [LARGE SCALE GENOMIC DNA]</scope>
    <source>
        <strain evidence="2">ATCC BAA-1232 / LMG 22953 / PM1</strain>
    </source>
</reference>
<dbReference type="InterPro" id="IPR021333">
    <property type="entry name" value="DUF2946"/>
</dbReference>
<dbReference type="EMBL" id="CP000555">
    <property type="protein sequence ID" value="ABM93648.1"/>
    <property type="molecule type" value="Genomic_DNA"/>
</dbReference>
<gene>
    <name evidence="1" type="ordered locus">Mpe_A0686</name>
</gene>
<keyword evidence="2" id="KW-1185">Reference proteome</keyword>
<dbReference type="eggNOG" id="ENOG5030T7K">
    <property type="taxonomic scope" value="Bacteria"/>
</dbReference>
<organism evidence="1 2">
    <name type="scientific">Methylibium petroleiphilum (strain ATCC BAA-1232 / LMG 22953 / PM1)</name>
    <dbReference type="NCBI Taxonomy" id="420662"/>
    <lineage>
        <taxon>Bacteria</taxon>
        <taxon>Pseudomonadati</taxon>
        <taxon>Pseudomonadota</taxon>
        <taxon>Betaproteobacteria</taxon>
        <taxon>Burkholderiales</taxon>
        <taxon>Sphaerotilaceae</taxon>
        <taxon>Methylibium</taxon>
    </lineage>
</organism>
<dbReference type="KEGG" id="mpt:Mpe_A0686"/>
<accession>A2SDK9</accession>
<dbReference type="Proteomes" id="UP000000366">
    <property type="component" value="Chromosome"/>
</dbReference>
<dbReference type="AlphaFoldDB" id="A2SDK9"/>
<dbReference type="Pfam" id="PF11162">
    <property type="entry name" value="DUF2946"/>
    <property type="match status" value="1"/>
</dbReference>
<name>A2SDK9_METPP</name>
<dbReference type="STRING" id="420662.Mpe_A0686"/>
<evidence type="ECO:0000313" key="2">
    <source>
        <dbReference type="Proteomes" id="UP000000366"/>
    </source>
</evidence>